<gene>
    <name evidence="3" type="ORF">Vau01_067130</name>
</gene>
<dbReference type="PANTHER" id="PTHR35010:SF2">
    <property type="entry name" value="BLL4672 PROTEIN"/>
    <property type="match status" value="1"/>
</dbReference>
<dbReference type="InterPro" id="IPR010982">
    <property type="entry name" value="Lambda_DNA-bd_dom_sf"/>
</dbReference>
<reference evidence="3" key="1">
    <citation type="submission" date="2021-01" db="EMBL/GenBank/DDBJ databases">
        <title>Whole genome shotgun sequence of Virgisporangium aurantiacum NBRC 16421.</title>
        <authorList>
            <person name="Komaki H."/>
            <person name="Tamura T."/>
        </authorList>
    </citation>
    <scope>NUCLEOTIDE SEQUENCE</scope>
    <source>
        <strain evidence="3">NBRC 16421</strain>
    </source>
</reference>
<dbReference type="AlphaFoldDB" id="A0A8J3ZA83"/>
<dbReference type="PANTHER" id="PTHR35010">
    <property type="entry name" value="BLL4672 PROTEIN-RELATED"/>
    <property type="match status" value="1"/>
</dbReference>
<dbReference type="InterPro" id="IPR001387">
    <property type="entry name" value="Cro/C1-type_HTH"/>
</dbReference>
<evidence type="ECO:0000313" key="4">
    <source>
        <dbReference type="Proteomes" id="UP000612585"/>
    </source>
</evidence>
<feature type="region of interest" description="Disordered" evidence="1">
    <location>
        <begin position="88"/>
        <end position="107"/>
    </location>
</feature>
<dbReference type="CDD" id="cd00093">
    <property type="entry name" value="HTH_XRE"/>
    <property type="match status" value="1"/>
</dbReference>
<organism evidence="3 4">
    <name type="scientific">Virgisporangium aurantiacum</name>
    <dbReference type="NCBI Taxonomy" id="175570"/>
    <lineage>
        <taxon>Bacteria</taxon>
        <taxon>Bacillati</taxon>
        <taxon>Actinomycetota</taxon>
        <taxon>Actinomycetes</taxon>
        <taxon>Micromonosporales</taxon>
        <taxon>Micromonosporaceae</taxon>
        <taxon>Virgisporangium</taxon>
    </lineage>
</organism>
<sequence>MDNRSEIREFLTSRRARISPGQAGIPAYGDRRVAGLRRGEVAALAGVSVEYYTRLERGNLRGVSESVLDAVSRALRLDDTERAHLRALAGTANASPSTRAKRSPAPAAVRPAVRHLLAGMTMVPAFVRNNRFDILATNPLGRALYAPIFAAGFAPANTARFVFLDARAPYFYADWDRVARDSVGALRVEAGRNPHDRELSNLIGELATRSDQFRVWWGAHDVYVHRNVVKRFRHPVIGDIELAAEVLPLSGDTDQVLVAYSAAPGSAAEDGLRLLASWAASPEGLDAVRADQP</sequence>
<evidence type="ECO:0000259" key="2">
    <source>
        <dbReference type="PROSITE" id="PS50943"/>
    </source>
</evidence>
<dbReference type="Pfam" id="PF17765">
    <property type="entry name" value="MLTR_LBD"/>
    <property type="match status" value="1"/>
</dbReference>
<protein>
    <submittedName>
        <fullName evidence="3">Transcriptional regulator</fullName>
    </submittedName>
</protein>
<evidence type="ECO:0000256" key="1">
    <source>
        <dbReference type="SAM" id="MobiDB-lite"/>
    </source>
</evidence>
<dbReference type="Gene3D" id="1.10.260.40">
    <property type="entry name" value="lambda repressor-like DNA-binding domains"/>
    <property type="match status" value="1"/>
</dbReference>
<evidence type="ECO:0000313" key="3">
    <source>
        <dbReference type="EMBL" id="GIJ59197.1"/>
    </source>
</evidence>
<dbReference type="EMBL" id="BOPG01000045">
    <property type="protein sequence ID" value="GIJ59197.1"/>
    <property type="molecule type" value="Genomic_DNA"/>
</dbReference>
<dbReference type="RefSeq" id="WP_204001005.1">
    <property type="nucleotide sequence ID" value="NZ_BOPG01000045.1"/>
</dbReference>
<comment type="caution">
    <text evidence="3">The sequence shown here is derived from an EMBL/GenBank/DDBJ whole genome shotgun (WGS) entry which is preliminary data.</text>
</comment>
<dbReference type="SUPFAM" id="SSF47413">
    <property type="entry name" value="lambda repressor-like DNA-binding domains"/>
    <property type="match status" value="1"/>
</dbReference>
<dbReference type="GO" id="GO:0003677">
    <property type="term" value="F:DNA binding"/>
    <property type="evidence" value="ECO:0007669"/>
    <property type="project" value="InterPro"/>
</dbReference>
<feature type="domain" description="HTH cro/C1-type" evidence="2">
    <location>
        <begin position="31"/>
        <end position="82"/>
    </location>
</feature>
<dbReference type="Gene3D" id="3.30.450.180">
    <property type="match status" value="1"/>
</dbReference>
<accession>A0A8J3ZA83</accession>
<dbReference type="InterPro" id="IPR041413">
    <property type="entry name" value="MLTR_LBD"/>
</dbReference>
<keyword evidence="4" id="KW-1185">Reference proteome</keyword>
<dbReference type="Pfam" id="PF13560">
    <property type="entry name" value="HTH_31"/>
    <property type="match status" value="1"/>
</dbReference>
<proteinExistence type="predicted"/>
<dbReference type="SMART" id="SM00530">
    <property type="entry name" value="HTH_XRE"/>
    <property type="match status" value="1"/>
</dbReference>
<dbReference type="Proteomes" id="UP000612585">
    <property type="component" value="Unassembled WGS sequence"/>
</dbReference>
<dbReference type="PROSITE" id="PS50943">
    <property type="entry name" value="HTH_CROC1"/>
    <property type="match status" value="1"/>
</dbReference>
<name>A0A8J3ZA83_9ACTN</name>